<dbReference type="Proteomes" id="UP000323221">
    <property type="component" value="Unassembled WGS sequence"/>
</dbReference>
<evidence type="ECO:0000259" key="1">
    <source>
        <dbReference type="SMART" id="SM00226"/>
    </source>
</evidence>
<gene>
    <name evidence="2" type="ORF">FQ330_03680</name>
</gene>
<dbReference type="Gene3D" id="3.40.50.2300">
    <property type="match status" value="1"/>
</dbReference>
<dbReference type="InterPro" id="IPR050438">
    <property type="entry name" value="LMW_PTPase"/>
</dbReference>
<dbReference type="EMBL" id="VOIR01000012">
    <property type="protein sequence ID" value="KAA6435267.1"/>
    <property type="molecule type" value="Genomic_DNA"/>
</dbReference>
<protein>
    <submittedName>
        <fullName evidence="2">Low molecular weight phosphatase family protein</fullName>
    </submittedName>
</protein>
<evidence type="ECO:0000313" key="3">
    <source>
        <dbReference type="Proteomes" id="UP000323221"/>
    </source>
</evidence>
<dbReference type="InterPro" id="IPR023485">
    <property type="entry name" value="Ptyr_pPase"/>
</dbReference>
<dbReference type="PANTHER" id="PTHR11717:SF31">
    <property type="entry name" value="LOW MOLECULAR WEIGHT PROTEIN-TYROSINE-PHOSPHATASE ETP-RELATED"/>
    <property type="match status" value="1"/>
</dbReference>
<dbReference type="SMART" id="SM00226">
    <property type="entry name" value="LMWPc"/>
    <property type="match status" value="1"/>
</dbReference>
<feature type="domain" description="Phosphotyrosine protein phosphatase I" evidence="1">
    <location>
        <begin position="9"/>
        <end position="202"/>
    </location>
</feature>
<dbReference type="PANTHER" id="PTHR11717">
    <property type="entry name" value="LOW MOLECULAR WEIGHT PROTEIN TYROSINE PHOSPHATASE"/>
    <property type="match status" value="1"/>
</dbReference>
<dbReference type="SUPFAM" id="SSF52788">
    <property type="entry name" value="Phosphotyrosine protein phosphatases I"/>
    <property type="match status" value="1"/>
</dbReference>
<sequence length="212" mass="22763">MIRSTAPTFRILTVCTGNICRSPQAELLLRQRLPSAFPGWDPAVIEVTSAGMMAIDGHRMEPLAVAEAGRLGLHGADGHRARRLQPALVERADLVLALAREHRSAAVAAAPTAHRRAFTLVEFACLAERVAAGHRGAQVRPLGEDGIPAFLSRVVAACADRSMIDHAQRADLDIEDPYRRSAAVYRRSADAVARQVDRLVVALASLARANAA</sequence>
<dbReference type="Pfam" id="PF01451">
    <property type="entry name" value="LMWPc"/>
    <property type="match status" value="1"/>
</dbReference>
<keyword evidence="3" id="KW-1185">Reference proteome</keyword>
<reference evidence="2 3" key="1">
    <citation type="submission" date="2019-08" db="EMBL/GenBank/DDBJ databases">
        <title>Agrococcus lahaulensis sp. nov., isolated from a cold desert of the Indian Himalayas.</title>
        <authorList>
            <person name="Qu J.H."/>
        </authorList>
    </citation>
    <scope>NUCLEOTIDE SEQUENCE [LARGE SCALE GENOMIC DNA]</scope>
    <source>
        <strain evidence="2 3">NS18</strain>
    </source>
</reference>
<dbReference type="InterPro" id="IPR036196">
    <property type="entry name" value="Ptyr_pPase_sf"/>
</dbReference>
<comment type="caution">
    <text evidence="2">The sequence shown here is derived from an EMBL/GenBank/DDBJ whole genome shotgun (WGS) entry which is preliminary data.</text>
</comment>
<organism evidence="2 3">
    <name type="scientific">Agrococcus sediminis</name>
    <dbReference type="NCBI Taxonomy" id="2599924"/>
    <lineage>
        <taxon>Bacteria</taxon>
        <taxon>Bacillati</taxon>
        <taxon>Actinomycetota</taxon>
        <taxon>Actinomycetes</taxon>
        <taxon>Micrococcales</taxon>
        <taxon>Microbacteriaceae</taxon>
        <taxon>Agrococcus</taxon>
    </lineage>
</organism>
<proteinExistence type="predicted"/>
<dbReference type="OrthoDB" id="9784339at2"/>
<dbReference type="AlphaFoldDB" id="A0A5M8QGR7"/>
<dbReference type="GO" id="GO:0004725">
    <property type="term" value="F:protein tyrosine phosphatase activity"/>
    <property type="evidence" value="ECO:0007669"/>
    <property type="project" value="TreeGrafter"/>
</dbReference>
<evidence type="ECO:0000313" key="2">
    <source>
        <dbReference type="EMBL" id="KAA6435267.1"/>
    </source>
</evidence>
<name>A0A5M8QGR7_9MICO</name>
<accession>A0A5M8QGR7</accession>